<name>A0A9P0VSS8_ACAOB</name>
<keyword evidence="2" id="KW-1185">Reference proteome</keyword>
<dbReference type="AlphaFoldDB" id="A0A9P0VSS8"/>
<reference evidence="1" key="1">
    <citation type="submission" date="2022-03" db="EMBL/GenBank/DDBJ databases">
        <authorList>
            <person name="Sayadi A."/>
        </authorList>
    </citation>
    <scope>NUCLEOTIDE SEQUENCE</scope>
</reference>
<sequence length="47" mass="5452">MCYTIGNFVGAFVHHWFYQLSISCSDKLARELDVRSTHLQVFTLVAF</sequence>
<dbReference type="EMBL" id="CAKOFQ010009809">
    <property type="protein sequence ID" value="CAH2018531.1"/>
    <property type="molecule type" value="Genomic_DNA"/>
</dbReference>
<protein>
    <submittedName>
        <fullName evidence="1">Uncharacterized protein</fullName>
    </submittedName>
</protein>
<dbReference type="Proteomes" id="UP001152888">
    <property type="component" value="Unassembled WGS sequence"/>
</dbReference>
<evidence type="ECO:0000313" key="1">
    <source>
        <dbReference type="EMBL" id="CAH2018531.1"/>
    </source>
</evidence>
<proteinExistence type="predicted"/>
<comment type="caution">
    <text evidence="1">The sequence shown here is derived from an EMBL/GenBank/DDBJ whole genome shotgun (WGS) entry which is preliminary data.</text>
</comment>
<accession>A0A9P0VSS8</accession>
<gene>
    <name evidence="1" type="ORF">ACAOBT_LOCUS36671</name>
</gene>
<evidence type="ECO:0000313" key="2">
    <source>
        <dbReference type="Proteomes" id="UP001152888"/>
    </source>
</evidence>
<organism evidence="1 2">
    <name type="scientific">Acanthoscelides obtectus</name>
    <name type="common">Bean weevil</name>
    <name type="synonym">Bruchus obtectus</name>
    <dbReference type="NCBI Taxonomy" id="200917"/>
    <lineage>
        <taxon>Eukaryota</taxon>
        <taxon>Metazoa</taxon>
        <taxon>Ecdysozoa</taxon>
        <taxon>Arthropoda</taxon>
        <taxon>Hexapoda</taxon>
        <taxon>Insecta</taxon>
        <taxon>Pterygota</taxon>
        <taxon>Neoptera</taxon>
        <taxon>Endopterygota</taxon>
        <taxon>Coleoptera</taxon>
        <taxon>Polyphaga</taxon>
        <taxon>Cucujiformia</taxon>
        <taxon>Chrysomeloidea</taxon>
        <taxon>Chrysomelidae</taxon>
        <taxon>Bruchinae</taxon>
        <taxon>Bruchini</taxon>
        <taxon>Acanthoscelides</taxon>
    </lineage>
</organism>